<evidence type="ECO:0000256" key="1">
    <source>
        <dbReference type="ARBA" id="ARBA00001971"/>
    </source>
</evidence>
<dbReference type="PROSITE" id="PS00086">
    <property type="entry name" value="CYTOCHROME_P450"/>
    <property type="match status" value="1"/>
</dbReference>
<evidence type="ECO:0000256" key="7">
    <source>
        <dbReference type="ARBA" id="ARBA00022989"/>
    </source>
</evidence>
<name>A0AAV0PJ82_9ROSI</name>
<evidence type="ECO:0000256" key="4">
    <source>
        <dbReference type="ARBA" id="ARBA00022617"/>
    </source>
</evidence>
<reference evidence="15" key="1">
    <citation type="submission" date="2022-08" db="EMBL/GenBank/DDBJ databases">
        <authorList>
            <person name="Gutierrez-Valencia J."/>
        </authorList>
    </citation>
    <scope>NUCLEOTIDE SEQUENCE</scope>
</reference>
<evidence type="ECO:0000256" key="3">
    <source>
        <dbReference type="ARBA" id="ARBA00010617"/>
    </source>
</evidence>
<dbReference type="CDD" id="cd11064">
    <property type="entry name" value="CYP86A"/>
    <property type="match status" value="1"/>
</dbReference>
<dbReference type="PRINTS" id="PR00385">
    <property type="entry name" value="P450"/>
</dbReference>
<feature type="region of interest" description="Disordered" evidence="14">
    <location>
        <begin position="528"/>
        <end position="548"/>
    </location>
</feature>
<organism evidence="15 16">
    <name type="scientific">Linum tenue</name>
    <dbReference type="NCBI Taxonomy" id="586396"/>
    <lineage>
        <taxon>Eukaryota</taxon>
        <taxon>Viridiplantae</taxon>
        <taxon>Streptophyta</taxon>
        <taxon>Embryophyta</taxon>
        <taxon>Tracheophyta</taxon>
        <taxon>Spermatophyta</taxon>
        <taxon>Magnoliopsida</taxon>
        <taxon>eudicotyledons</taxon>
        <taxon>Gunneridae</taxon>
        <taxon>Pentapetalae</taxon>
        <taxon>rosids</taxon>
        <taxon>fabids</taxon>
        <taxon>Malpighiales</taxon>
        <taxon>Linaceae</taxon>
        <taxon>Linum</taxon>
    </lineage>
</organism>
<dbReference type="PANTHER" id="PTHR24296">
    <property type="entry name" value="CYTOCHROME P450"/>
    <property type="match status" value="1"/>
</dbReference>
<evidence type="ECO:0000256" key="11">
    <source>
        <dbReference type="ARBA" id="ARBA00023136"/>
    </source>
</evidence>
<evidence type="ECO:0000256" key="5">
    <source>
        <dbReference type="ARBA" id="ARBA00022692"/>
    </source>
</evidence>
<dbReference type="SUPFAM" id="SSF48264">
    <property type="entry name" value="Cytochrome P450"/>
    <property type="match status" value="1"/>
</dbReference>
<comment type="subcellular location">
    <subcellularLocation>
        <location evidence="2">Membrane</location>
        <topology evidence="2">Single-pass membrane protein</topology>
    </subcellularLocation>
</comment>
<evidence type="ECO:0000256" key="2">
    <source>
        <dbReference type="ARBA" id="ARBA00004167"/>
    </source>
</evidence>
<keyword evidence="9 12" id="KW-0408">Iron</keyword>
<feature type="binding site" description="axial binding residue" evidence="12">
    <location>
        <position position="462"/>
    </location>
    <ligand>
        <name>heme</name>
        <dbReference type="ChEBI" id="CHEBI:30413"/>
    </ligand>
    <ligandPart>
        <name>Fe</name>
        <dbReference type="ChEBI" id="CHEBI:18248"/>
    </ligandPart>
</feature>
<evidence type="ECO:0000256" key="14">
    <source>
        <dbReference type="SAM" id="MobiDB-lite"/>
    </source>
</evidence>
<comment type="caution">
    <text evidence="15">The sequence shown here is derived from an EMBL/GenBank/DDBJ whole genome shotgun (WGS) entry which is preliminary data.</text>
</comment>
<dbReference type="GO" id="GO:0004497">
    <property type="term" value="F:monooxygenase activity"/>
    <property type="evidence" value="ECO:0007669"/>
    <property type="project" value="UniProtKB-KW"/>
</dbReference>
<evidence type="ECO:0000256" key="9">
    <source>
        <dbReference type="ARBA" id="ARBA00023004"/>
    </source>
</evidence>
<keyword evidence="4 12" id="KW-0349">Heme</keyword>
<evidence type="ECO:0000256" key="8">
    <source>
        <dbReference type="ARBA" id="ARBA00023002"/>
    </source>
</evidence>
<comment type="cofactor">
    <cofactor evidence="1 12">
        <name>heme</name>
        <dbReference type="ChEBI" id="CHEBI:30413"/>
    </cofactor>
</comment>
<dbReference type="Proteomes" id="UP001154282">
    <property type="component" value="Unassembled WGS sequence"/>
</dbReference>
<evidence type="ECO:0000256" key="12">
    <source>
        <dbReference type="PIRSR" id="PIRSR602401-1"/>
    </source>
</evidence>
<keyword evidence="11" id="KW-0472">Membrane</keyword>
<proteinExistence type="inferred from homology"/>
<evidence type="ECO:0000256" key="13">
    <source>
        <dbReference type="RuleBase" id="RU000461"/>
    </source>
</evidence>
<dbReference type="PRINTS" id="PR00463">
    <property type="entry name" value="EP450I"/>
</dbReference>
<keyword evidence="16" id="KW-1185">Reference proteome</keyword>
<keyword evidence="8 13" id="KW-0560">Oxidoreductase</keyword>
<dbReference type="InterPro" id="IPR017972">
    <property type="entry name" value="Cyt_P450_CS"/>
</dbReference>
<keyword evidence="6 12" id="KW-0479">Metal-binding</keyword>
<protein>
    <submittedName>
        <fullName evidence="15">Uncharacterized protein</fullName>
    </submittedName>
</protein>
<dbReference type="EMBL" id="CAMGYJ010000009">
    <property type="protein sequence ID" value="CAI0470316.1"/>
    <property type="molecule type" value="Genomic_DNA"/>
</dbReference>
<dbReference type="InterPro" id="IPR001128">
    <property type="entry name" value="Cyt_P450"/>
</dbReference>
<dbReference type="InterPro" id="IPR002401">
    <property type="entry name" value="Cyt_P450_E_grp-I"/>
</dbReference>
<dbReference type="InterPro" id="IPR036396">
    <property type="entry name" value="Cyt_P450_sf"/>
</dbReference>
<dbReference type="GO" id="GO:0005506">
    <property type="term" value="F:iron ion binding"/>
    <property type="evidence" value="ECO:0007669"/>
    <property type="project" value="InterPro"/>
</dbReference>
<sequence>MDISTALLLLSLVTAYLLWFTFISRSLRGPRVWPLLGSLPGLIENCERLHDWISDNLRACGGTYQTCICAVPFLAKKQGLVTVTCDPKNVEHILKTRFDNYPKGPTWQAVFHELLGEGIFNSDGDTWRFQRKTAALEFTTRTLRQAMARWVSRAIKLRFCPILESAQVSGEPVDLQDLLLRLTFDNICGLAFGKDPQTCAPGLPENGFASAFDRATEASLQRFILPEVIWKVKKWLRLGMEVSLSRSISQLDQYLTDVINRRKDELMTQQQNTDKRITLLHDDLLSRFMKKKESYSDSFLQHVALNFILAGRDTSSVALSWFFWLVIQNPSVEEKILRELCSVLEETRGADVSKWLGEPLEFEEVDRLVYLKAALSETLRLYPSVPQDSKHVVADDVLPDGTFVPAGSSVTYSIYAAGRMRSTWGDDCMEYRPERWLSPDGGSFVAHDAYRFVAFNAGPRICLGKDLAYLQMKSVAAAVLLRHRLTVAEGHKVEQKMSLTLFMKHGLKVNVAERDLEETAARMRAAAAAGSGAVRNNKNNDKGPNCNNQKVEEHQQATVTATAVRCNGTCESGSATDHQRKAMVVGVV</sequence>
<dbReference type="FunFam" id="1.10.630.10:FF:000044">
    <property type="entry name" value="Cytochrome P450"/>
    <property type="match status" value="1"/>
</dbReference>
<dbReference type="GO" id="GO:0006629">
    <property type="term" value="P:lipid metabolic process"/>
    <property type="evidence" value="ECO:0007669"/>
    <property type="project" value="UniProtKB-ARBA"/>
</dbReference>
<keyword evidence="5" id="KW-0812">Transmembrane</keyword>
<evidence type="ECO:0000256" key="6">
    <source>
        <dbReference type="ARBA" id="ARBA00022723"/>
    </source>
</evidence>
<dbReference type="Pfam" id="PF00067">
    <property type="entry name" value="p450"/>
    <property type="match status" value="1"/>
</dbReference>
<accession>A0AAV0PJ82</accession>
<dbReference type="GO" id="GO:0016705">
    <property type="term" value="F:oxidoreductase activity, acting on paired donors, with incorporation or reduction of molecular oxygen"/>
    <property type="evidence" value="ECO:0007669"/>
    <property type="project" value="InterPro"/>
</dbReference>
<gene>
    <name evidence="15" type="ORF">LITE_LOCUS38510</name>
</gene>
<evidence type="ECO:0000256" key="10">
    <source>
        <dbReference type="ARBA" id="ARBA00023033"/>
    </source>
</evidence>
<comment type="similarity">
    <text evidence="3 13">Belongs to the cytochrome P450 family.</text>
</comment>
<dbReference type="GO" id="GO:0020037">
    <property type="term" value="F:heme binding"/>
    <property type="evidence" value="ECO:0007669"/>
    <property type="project" value="InterPro"/>
</dbReference>
<evidence type="ECO:0000313" key="16">
    <source>
        <dbReference type="Proteomes" id="UP001154282"/>
    </source>
</evidence>
<dbReference type="Gene3D" id="1.10.630.10">
    <property type="entry name" value="Cytochrome P450"/>
    <property type="match status" value="1"/>
</dbReference>
<dbReference type="GO" id="GO:0016020">
    <property type="term" value="C:membrane"/>
    <property type="evidence" value="ECO:0007669"/>
    <property type="project" value="UniProtKB-SubCell"/>
</dbReference>
<keyword evidence="7" id="KW-1133">Transmembrane helix</keyword>
<keyword evidence="10 13" id="KW-0503">Monooxygenase</keyword>
<evidence type="ECO:0000313" key="15">
    <source>
        <dbReference type="EMBL" id="CAI0470316.1"/>
    </source>
</evidence>
<dbReference type="AlphaFoldDB" id="A0AAV0PJ82"/>